<dbReference type="Proteomes" id="UP000003822">
    <property type="component" value="Unassembled WGS sequence"/>
</dbReference>
<dbReference type="HOGENOM" id="CLU_076053_0_0_11"/>
<feature type="region of interest" description="Disordered" evidence="1">
    <location>
        <begin position="199"/>
        <end position="233"/>
    </location>
</feature>
<accession>G9PEY7</accession>
<name>G9PEY7_9ACTO</name>
<evidence type="ECO:0000313" key="3">
    <source>
        <dbReference type="Proteomes" id="UP000003822"/>
    </source>
</evidence>
<dbReference type="STRING" id="435830.HMPREF0045_00811"/>
<dbReference type="EMBL" id="ACRN01000004">
    <property type="protein sequence ID" value="EHM88598.1"/>
    <property type="molecule type" value="Genomic_DNA"/>
</dbReference>
<dbReference type="eggNOG" id="COG0365">
    <property type="taxonomic scope" value="Bacteria"/>
</dbReference>
<dbReference type="InterPro" id="IPR017523">
    <property type="entry name" value="Rv3268"/>
</dbReference>
<comment type="caution">
    <text evidence="2">The sequence shown here is derived from an EMBL/GenBank/DDBJ whole genome shotgun (WGS) entry which is preliminary data.</text>
</comment>
<evidence type="ECO:0000313" key="2">
    <source>
        <dbReference type="EMBL" id="EHM88598.1"/>
    </source>
</evidence>
<proteinExistence type="predicted"/>
<reference evidence="2 3" key="1">
    <citation type="submission" date="2011-10" db="EMBL/GenBank/DDBJ databases">
        <title>The Genome Sequence of Actinomyces graevenitzii C83.</title>
        <authorList>
            <consortium name="The Broad Institute Genome Sequencing Platform"/>
            <consortium name="The Broad Institute Genome Sequencing Center for Infectious Disease"/>
            <person name="Earl A."/>
            <person name="Ward D."/>
            <person name="Feldgarden M."/>
            <person name="Gevers D."/>
            <person name="Sibley C.D."/>
            <person name="Field T.R."/>
            <person name="Grinwis M."/>
            <person name="Eshaghurshan C.S."/>
            <person name="Surette M.G."/>
            <person name="Young S.K."/>
            <person name="Zeng Q."/>
            <person name="Gargeya S."/>
            <person name="Fitzgerald M."/>
            <person name="Haas B."/>
            <person name="Abouelleil A."/>
            <person name="Alvarado L."/>
            <person name="Arachchi H.M."/>
            <person name="Berlin A."/>
            <person name="Brown A."/>
            <person name="Chapman S.B."/>
            <person name="Chen Z."/>
            <person name="Dunbar C."/>
            <person name="Freedman E."/>
            <person name="Gearin G."/>
            <person name="Goldberg J."/>
            <person name="Griggs A."/>
            <person name="Gujja S."/>
            <person name="Heiman D."/>
            <person name="Howarth C."/>
            <person name="Larson L."/>
            <person name="Lui A."/>
            <person name="MacDonald P.J.P."/>
            <person name="Montmayeur A."/>
            <person name="Murphy C."/>
            <person name="Neiman D."/>
            <person name="Pearson M."/>
            <person name="Priest M."/>
            <person name="Roberts A."/>
            <person name="Saif S."/>
            <person name="Shea T."/>
            <person name="Shenoy N."/>
            <person name="Sisk P."/>
            <person name="Stolte C."/>
            <person name="Sykes S."/>
            <person name="Wortman J."/>
            <person name="Nusbaum C."/>
            <person name="Birren B."/>
        </authorList>
    </citation>
    <scope>NUCLEOTIDE SEQUENCE [LARGE SCALE GENOMIC DNA]</scope>
    <source>
        <strain evidence="2 3">C83</strain>
    </source>
</reference>
<dbReference type="PATRIC" id="fig|435830.3.peg.785"/>
<organism evidence="2 3">
    <name type="scientific">Actinomyces graevenitzii C83</name>
    <dbReference type="NCBI Taxonomy" id="435830"/>
    <lineage>
        <taxon>Bacteria</taxon>
        <taxon>Bacillati</taxon>
        <taxon>Actinomycetota</taxon>
        <taxon>Actinomycetes</taxon>
        <taxon>Actinomycetales</taxon>
        <taxon>Actinomycetaceae</taxon>
        <taxon>Actinomyces</taxon>
    </lineage>
</organism>
<dbReference type="NCBIfam" id="TIGR03089">
    <property type="entry name" value="TIGR03089 family protein"/>
    <property type="match status" value="1"/>
</dbReference>
<evidence type="ECO:0008006" key="4">
    <source>
        <dbReference type="Google" id="ProtNLM"/>
    </source>
</evidence>
<dbReference type="AlphaFoldDB" id="G9PEY7"/>
<sequence>MVSRSLSFEHLFDLLPNLYKPAIIWYGVGERIELSGHVVNMWSSKVAALLDSEIGTPSLTVHMALPPHWRSIVWATGIWRAGNVLTLDSDQEAELSLACSEENLNPGAEVSVLTPLASLALRWPGTLPPLTLDGAADLMSYPDSFAPIACAPGAPAWLSNGELESRQQILDRAGLYAQTLADINDSQKPQEITALTASSPNQATINPGQTNRTSQSLSLNSKTTRPNSEESYANEITPLAISTSDTGQALLATLGAWLNGRTALLLDPQLPADQMRRALAQEGCS</sequence>
<gene>
    <name evidence="2" type="ORF">HMPREF0045_00811</name>
</gene>
<feature type="compositionally biased region" description="Polar residues" evidence="1">
    <location>
        <begin position="199"/>
        <end position="231"/>
    </location>
</feature>
<keyword evidence="3" id="KW-1185">Reference proteome</keyword>
<protein>
    <recommendedName>
        <fullName evidence="4">TIGR03089 family protein</fullName>
    </recommendedName>
</protein>
<evidence type="ECO:0000256" key="1">
    <source>
        <dbReference type="SAM" id="MobiDB-lite"/>
    </source>
</evidence>